<organism evidence="1 2">
    <name type="scientific">Trifolium pratense</name>
    <name type="common">Red clover</name>
    <dbReference type="NCBI Taxonomy" id="57577"/>
    <lineage>
        <taxon>Eukaryota</taxon>
        <taxon>Viridiplantae</taxon>
        <taxon>Streptophyta</taxon>
        <taxon>Embryophyta</taxon>
        <taxon>Tracheophyta</taxon>
        <taxon>Spermatophyta</taxon>
        <taxon>Magnoliopsida</taxon>
        <taxon>eudicotyledons</taxon>
        <taxon>Gunneridae</taxon>
        <taxon>Pentapetalae</taxon>
        <taxon>rosids</taxon>
        <taxon>fabids</taxon>
        <taxon>Fabales</taxon>
        <taxon>Fabaceae</taxon>
        <taxon>Papilionoideae</taxon>
        <taxon>50 kb inversion clade</taxon>
        <taxon>NPAAA clade</taxon>
        <taxon>Hologalegina</taxon>
        <taxon>IRL clade</taxon>
        <taxon>Trifolieae</taxon>
        <taxon>Trifolium</taxon>
    </lineage>
</organism>
<reference evidence="1 2" key="2">
    <citation type="journal article" date="2017" name="Front. Plant Sci.">
        <title>Gene Classification and Mining of Molecular Markers Useful in Red Clover (Trifolium pratense) Breeding.</title>
        <authorList>
            <person name="Istvanek J."/>
            <person name="Dluhosova J."/>
            <person name="Dluhos P."/>
            <person name="Patkova L."/>
            <person name="Nedelnik J."/>
            <person name="Repkova J."/>
        </authorList>
    </citation>
    <scope>NUCLEOTIDE SEQUENCE [LARGE SCALE GENOMIC DNA]</scope>
    <source>
        <strain evidence="2">cv. Tatra</strain>
        <tissue evidence="1">Young leaves</tissue>
    </source>
</reference>
<dbReference type="AlphaFoldDB" id="A0A2K3KEU3"/>
<accession>A0A2K3KEU3</accession>
<evidence type="ECO:0000313" key="1">
    <source>
        <dbReference type="EMBL" id="PNX64811.1"/>
    </source>
</evidence>
<comment type="caution">
    <text evidence="1">The sequence shown here is derived from an EMBL/GenBank/DDBJ whole genome shotgun (WGS) entry which is preliminary data.</text>
</comment>
<protein>
    <submittedName>
        <fullName evidence="1">Uncharacterized protein</fullName>
    </submittedName>
</protein>
<sequence>MARRNLGMGGGVLVVLHHDIHED</sequence>
<evidence type="ECO:0000313" key="2">
    <source>
        <dbReference type="Proteomes" id="UP000236291"/>
    </source>
</evidence>
<gene>
    <name evidence="1" type="ORF">L195_g062297</name>
</gene>
<feature type="non-terminal residue" evidence="1">
    <location>
        <position position="23"/>
    </location>
</feature>
<proteinExistence type="predicted"/>
<reference evidence="1 2" key="1">
    <citation type="journal article" date="2014" name="Am. J. Bot.">
        <title>Genome assembly and annotation for red clover (Trifolium pratense; Fabaceae).</title>
        <authorList>
            <person name="Istvanek J."/>
            <person name="Jaros M."/>
            <person name="Krenek A."/>
            <person name="Repkova J."/>
        </authorList>
    </citation>
    <scope>NUCLEOTIDE SEQUENCE [LARGE SCALE GENOMIC DNA]</scope>
    <source>
        <strain evidence="2">cv. Tatra</strain>
        <tissue evidence="1">Young leaves</tissue>
    </source>
</reference>
<name>A0A2K3KEU3_TRIPR</name>
<dbReference type="Proteomes" id="UP000236291">
    <property type="component" value="Unassembled WGS sequence"/>
</dbReference>
<dbReference type="EMBL" id="ASHM01170798">
    <property type="protein sequence ID" value="PNX64811.1"/>
    <property type="molecule type" value="Genomic_DNA"/>
</dbReference>